<protein>
    <recommendedName>
        <fullName evidence="3">CBF1-interacting co-repressor CIR N-terminal domain-containing protein</fullName>
    </recommendedName>
</protein>
<feature type="region of interest" description="Disordered" evidence="2">
    <location>
        <begin position="28"/>
        <end position="93"/>
    </location>
</feature>
<evidence type="ECO:0000256" key="2">
    <source>
        <dbReference type="SAM" id="MobiDB-lite"/>
    </source>
</evidence>
<feature type="compositionally biased region" description="Low complexity" evidence="2">
    <location>
        <begin position="63"/>
        <end position="82"/>
    </location>
</feature>
<dbReference type="Proteomes" id="UP001187471">
    <property type="component" value="Unassembled WGS sequence"/>
</dbReference>
<comment type="subcellular location">
    <subcellularLocation>
        <location evidence="1">Membrane</location>
        <topology evidence="1">Peripheral membrane protein</topology>
    </subcellularLocation>
</comment>
<evidence type="ECO:0000259" key="3">
    <source>
        <dbReference type="SMART" id="SM01083"/>
    </source>
</evidence>
<dbReference type="InterPro" id="IPR006121">
    <property type="entry name" value="HMA_dom"/>
</dbReference>
<organism evidence="4 5">
    <name type="scientific">Escallonia rubra</name>
    <dbReference type="NCBI Taxonomy" id="112253"/>
    <lineage>
        <taxon>Eukaryota</taxon>
        <taxon>Viridiplantae</taxon>
        <taxon>Streptophyta</taxon>
        <taxon>Embryophyta</taxon>
        <taxon>Tracheophyta</taxon>
        <taxon>Spermatophyta</taxon>
        <taxon>Magnoliopsida</taxon>
        <taxon>eudicotyledons</taxon>
        <taxon>Gunneridae</taxon>
        <taxon>Pentapetalae</taxon>
        <taxon>asterids</taxon>
        <taxon>campanulids</taxon>
        <taxon>Escalloniales</taxon>
        <taxon>Escalloniaceae</taxon>
        <taxon>Escallonia</taxon>
    </lineage>
</organism>
<accession>A0AA88RZL0</accession>
<feature type="domain" description="CBF1-interacting co-repressor CIR N-terminal" evidence="3">
    <location>
        <begin position="14"/>
        <end position="50"/>
    </location>
</feature>
<dbReference type="SUPFAM" id="SSF55008">
    <property type="entry name" value="HMA, heavy metal-associated domain"/>
    <property type="match status" value="1"/>
</dbReference>
<sequence length="330" mass="37194">MGGHGGLNILPQKRWNVYNFDNREKVRQDEEAAAKEEQLKREQSRKRDAEFRLEQLRQARGLSSPNESAPAATTATAAAVEAPEPESEPKSNHINLFEGIRIFDPVKVEGKGDAKKRGEIKKLIKREKEAPKVVLPEDEKYRLGYGLAGKGVKLPWYMAKPSADTNADDAGDGKLRVEKGEGSKSGGKKTVEEMREERLKRESKEKERERDLVLGKRHRDRSASRDRGFTNRRIIHDLSSLRLCRVKVIVISANMGCAYCRERVSQTIAKVTGLKEYTLDVRNKQVIVKGDVRLHGSLDESFGNKKDKKKCSLKVSVISGVAWFIGCLFH</sequence>
<proteinExistence type="predicted"/>
<dbReference type="EMBL" id="JAVXUO010000166">
    <property type="protein sequence ID" value="KAK2994869.1"/>
    <property type="molecule type" value="Genomic_DNA"/>
</dbReference>
<keyword evidence="5" id="KW-1185">Reference proteome</keyword>
<dbReference type="GO" id="GO:0046872">
    <property type="term" value="F:metal ion binding"/>
    <property type="evidence" value="ECO:0007669"/>
    <property type="project" value="InterPro"/>
</dbReference>
<dbReference type="PANTHER" id="PTHR31861">
    <property type="entry name" value="OS10G0507500 PROTEIN"/>
    <property type="match status" value="1"/>
</dbReference>
<evidence type="ECO:0000256" key="1">
    <source>
        <dbReference type="ARBA" id="ARBA00004170"/>
    </source>
</evidence>
<reference evidence="4" key="1">
    <citation type="submission" date="2022-12" db="EMBL/GenBank/DDBJ databases">
        <title>Draft genome assemblies for two species of Escallonia (Escalloniales).</title>
        <authorList>
            <person name="Chanderbali A."/>
            <person name="Dervinis C."/>
            <person name="Anghel I."/>
            <person name="Soltis D."/>
            <person name="Soltis P."/>
            <person name="Zapata F."/>
        </authorList>
    </citation>
    <scope>NUCLEOTIDE SEQUENCE</scope>
    <source>
        <strain evidence="4">UCBG92.1500</strain>
        <tissue evidence="4">Leaf</tissue>
    </source>
</reference>
<dbReference type="GO" id="GO:0009626">
    <property type="term" value="P:plant-type hypersensitive response"/>
    <property type="evidence" value="ECO:0007669"/>
    <property type="project" value="UniProtKB-KW"/>
</dbReference>
<name>A0AA88RZL0_9ASTE</name>
<dbReference type="SMART" id="SM01083">
    <property type="entry name" value="Cir_N"/>
    <property type="match status" value="1"/>
</dbReference>
<gene>
    <name evidence="4" type="ORF">RJ640_012832</name>
</gene>
<feature type="region of interest" description="Disordered" evidence="2">
    <location>
        <begin position="163"/>
        <end position="224"/>
    </location>
</feature>
<dbReference type="Pfam" id="PF00403">
    <property type="entry name" value="HMA"/>
    <property type="match status" value="1"/>
</dbReference>
<feature type="compositionally biased region" description="Basic and acidic residues" evidence="2">
    <location>
        <begin position="28"/>
        <end position="57"/>
    </location>
</feature>
<dbReference type="InterPro" id="IPR036163">
    <property type="entry name" value="HMA_dom_sf"/>
</dbReference>
<dbReference type="InterPro" id="IPR019339">
    <property type="entry name" value="CIR_N_dom"/>
</dbReference>
<evidence type="ECO:0000313" key="4">
    <source>
        <dbReference type="EMBL" id="KAK2994869.1"/>
    </source>
</evidence>
<feature type="compositionally biased region" description="Basic and acidic residues" evidence="2">
    <location>
        <begin position="171"/>
        <end position="182"/>
    </location>
</feature>
<evidence type="ECO:0000313" key="5">
    <source>
        <dbReference type="Proteomes" id="UP001187471"/>
    </source>
</evidence>
<dbReference type="AlphaFoldDB" id="A0AA88RZL0"/>
<dbReference type="GO" id="GO:0016020">
    <property type="term" value="C:membrane"/>
    <property type="evidence" value="ECO:0007669"/>
    <property type="project" value="UniProtKB-SubCell"/>
</dbReference>
<comment type="caution">
    <text evidence="4">The sequence shown here is derived from an EMBL/GenBank/DDBJ whole genome shotgun (WGS) entry which is preliminary data.</text>
</comment>
<dbReference type="Gene3D" id="3.30.70.100">
    <property type="match status" value="1"/>
</dbReference>
<feature type="compositionally biased region" description="Basic and acidic residues" evidence="2">
    <location>
        <begin position="189"/>
        <end position="214"/>
    </location>
</feature>
<dbReference type="PANTHER" id="PTHR31861:SF15">
    <property type="entry name" value="DUF577 DOMAIN-CONTAINING PROTEIN"/>
    <property type="match status" value="1"/>
</dbReference>